<dbReference type="AlphaFoldDB" id="A0A645DMV7"/>
<sequence>MVSFFHVSHSHIRLLSFLFCKLEHEIRTHGVADPACDTLAFVNDNELIAPVIEGVTEFKCLLRTVFDAQSALFASV</sequence>
<accession>A0A645DMV7</accession>
<protein>
    <submittedName>
        <fullName evidence="1">Uncharacterized protein</fullName>
    </submittedName>
</protein>
<dbReference type="EMBL" id="VSSQ01037942">
    <property type="protein sequence ID" value="MPM90780.1"/>
    <property type="molecule type" value="Genomic_DNA"/>
</dbReference>
<name>A0A645DMV7_9ZZZZ</name>
<organism evidence="1">
    <name type="scientific">bioreactor metagenome</name>
    <dbReference type="NCBI Taxonomy" id="1076179"/>
    <lineage>
        <taxon>unclassified sequences</taxon>
        <taxon>metagenomes</taxon>
        <taxon>ecological metagenomes</taxon>
    </lineage>
</organism>
<gene>
    <name evidence="1" type="ORF">SDC9_137902</name>
</gene>
<evidence type="ECO:0000313" key="1">
    <source>
        <dbReference type="EMBL" id="MPM90780.1"/>
    </source>
</evidence>
<reference evidence="1" key="1">
    <citation type="submission" date="2019-08" db="EMBL/GenBank/DDBJ databases">
        <authorList>
            <person name="Kucharzyk K."/>
            <person name="Murdoch R.W."/>
            <person name="Higgins S."/>
            <person name="Loffler F."/>
        </authorList>
    </citation>
    <scope>NUCLEOTIDE SEQUENCE</scope>
</reference>
<proteinExistence type="predicted"/>
<comment type="caution">
    <text evidence="1">The sequence shown here is derived from an EMBL/GenBank/DDBJ whole genome shotgun (WGS) entry which is preliminary data.</text>
</comment>